<name>A0A498CDY6_9GAMM</name>
<evidence type="ECO:0000259" key="2">
    <source>
        <dbReference type="PROSITE" id="PS50112"/>
    </source>
</evidence>
<dbReference type="Proteomes" id="UP000275461">
    <property type="component" value="Unassembled WGS sequence"/>
</dbReference>
<dbReference type="InterPro" id="IPR052155">
    <property type="entry name" value="Biofilm_reg_signaling"/>
</dbReference>
<feature type="domain" description="PAC" evidence="3">
    <location>
        <begin position="347"/>
        <end position="400"/>
    </location>
</feature>
<gene>
    <name evidence="4" type="ORF">DFR31_0402</name>
</gene>
<feature type="region of interest" description="Disordered" evidence="1">
    <location>
        <begin position="554"/>
        <end position="582"/>
    </location>
</feature>
<feature type="domain" description="PAC" evidence="3">
    <location>
        <begin position="221"/>
        <end position="273"/>
    </location>
</feature>
<dbReference type="InterPro" id="IPR013656">
    <property type="entry name" value="PAS_4"/>
</dbReference>
<feature type="compositionally biased region" description="Basic and acidic residues" evidence="1">
    <location>
        <begin position="562"/>
        <end position="582"/>
    </location>
</feature>
<proteinExistence type="predicted"/>
<dbReference type="InterPro" id="IPR000700">
    <property type="entry name" value="PAS-assoc_C"/>
</dbReference>
<reference evidence="4 5" key="1">
    <citation type="submission" date="2018-10" db="EMBL/GenBank/DDBJ databases">
        <title>Genomic Encyclopedia of Type Strains, Phase IV (KMG-IV): sequencing the most valuable type-strain genomes for metagenomic binning, comparative biology and taxonomic classification.</title>
        <authorList>
            <person name="Goeker M."/>
        </authorList>
    </citation>
    <scope>NUCLEOTIDE SEQUENCE [LARGE SCALE GENOMIC DNA]</scope>
    <source>
        <strain evidence="4 5">DSM 12769</strain>
    </source>
</reference>
<dbReference type="SUPFAM" id="SSF55073">
    <property type="entry name" value="Nucleotide cyclase"/>
    <property type="match status" value="1"/>
</dbReference>
<dbReference type="Pfam" id="PF08447">
    <property type="entry name" value="PAS_3"/>
    <property type="match status" value="1"/>
</dbReference>
<dbReference type="PROSITE" id="PS50113">
    <property type="entry name" value="PAC"/>
    <property type="match status" value="2"/>
</dbReference>
<dbReference type="SMART" id="SM00091">
    <property type="entry name" value="PAS"/>
    <property type="match status" value="2"/>
</dbReference>
<dbReference type="SUPFAM" id="SSF55785">
    <property type="entry name" value="PYP-like sensor domain (PAS domain)"/>
    <property type="match status" value="3"/>
</dbReference>
<dbReference type="RefSeq" id="WP_121440988.1">
    <property type="nucleotide sequence ID" value="NZ_RCDA01000001.1"/>
</dbReference>
<dbReference type="OrthoDB" id="1931120at2"/>
<accession>A0A498CDY6</accession>
<dbReference type="InterPro" id="IPR000014">
    <property type="entry name" value="PAS"/>
</dbReference>
<dbReference type="SMART" id="SM00086">
    <property type="entry name" value="PAC"/>
    <property type="match status" value="3"/>
</dbReference>
<sequence>MTSNPDKGSDLFQSMQQSMFDRLADSLPGEVLFCRLDLEGRLTFQARGGDLARLHQVGDGEGPWTESQLFRFVPEADRRRLQDGLYHSAKHLTPWRCEYVVKPGHRARVHLELSARPLLLDDGSVEWVGCVLDVSERYYLEQALLRAQEKFRFLAESTRDLVTLHAPDGEFMYVSQSVRHVLGHSPDQLTGASPFDYVHPGDVDRMRDMFRKLADKGESARDVQYRIRRRDGSYAWLESRATGYLDGDGGLIALQCTSRDITEQRALMSALVESEQRATGPVVSLPMEFYWEVDDHGRYMWVSSQAEAIAGVPPVILETLSPFDLMPPEERSRVWNWFNALLKSGRGFSEIEHRVLRNGELRWWRVSGMPLFNASGALTGYRGAVRDVTEQKQVQGRLTQLAGAEPVAGLPDERVLGVHFERAQTRASVKDLSVVLILVEVEQGAAPVSRVEAAAVAARHSLIIKRLEALLRPSQTLACTRSGEFVMLIPDLVRGEAPAVAARMHRRVKESLAQTATAEAGAPSRARVGTAVYPREGELLTALLGRARKRAESIALEADDAPSDHTGNDTRGNDTEGGSEGR</sequence>
<feature type="domain" description="PAS" evidence="2">
    <location>
        <begin position="147"/>
        <end position="217"/>
    </location>
</feature>
<dbReference type="Pfam" id="PF08448">
    <property type="entry name" value="PAS_4"/>
    <property type="match status" value="1"/>
</dbReference>
<dbReference type="InterPro" id="IPR001610">
    <property type="entry name" value="PAC"/>
</dbReference>
<dbReference type="CDD" id="cd00130">
    <property type="entry name" value="PAS"/>
    <property type="match status" value="2"/>
</dbReference>
<dbReference type="PANTHER" id="PTHR44757:SF2">
    <property type="entry name" value="BIOFILM ARCHITECTURE MAINTENANCE PROTEIN MBAA"/>
    <property type="match status" value="1"/>
</dbReference>
<comment type="caution">
    <text evidence="4">The sequence shown here is derived from an EMBL/GenBank/DDBJ whole genome shotgun (WGS) entry which is preliminary data.</text>
</comment>
<dbReference type="InterPro" id="IPR043128">
    <property type="entry name" value="Rev_trsase/Diguanyl_cyclase"/>
</dbReference>
<dbReference type="PANTHER" id="PTHR44757">
    <property type="entry name" value="DIGUANYLATE CYCLASE DGCP"/>
    <property type="match status" value="1"/>
</dbReference>
<dbReference type="InterPro" id="IPR029787">
    <property type="entry name" value="Nucleotide_cyclase"/>
</dbReference>
<dbReference type="EMBL" id="RCDA01000001">
    <property type="protein sequence ID" value="RLK50501.1"/>
    <property type="molecule type" value="Genomic_DNA"/>
</dbReference>
<evidence type="ECO:0000313" key="5">
    <source>
        <dbReference type="Proteomes" id="UP000275461"/>
    </source>
</evidence>
<protein>
    <submittedName>
        <fullName evidence="4">PAS domain S-box-containing protein</fullName>
    </submittedName>
</protein>
<dbReference type="InterPro" id="IPR035965">
    <property type="entry name" value="PAS-like_dom_sf"/>
</dbReference>
<dbReference type="Gene3D" id="3.30.450.20">
    <property type="entry name" value="PAS domain"/>
    <property type="match status" value="3"/>
</dbReference>
<dbReference type="PROSITE" id="PS50112">
    <property type="entry name" value="PAS"/>
    <property type="match status" value="1"/>
</dbReference>
<dbReference type="InterPro" id="IPR013655">
    <property type="entry name" value="PAS_fold_3"/>
</dbReference>
<dbReference type="NCBIfam" id="TIGR00229">
    <property type="entry name" value="sensory_box"/>
    <property type="match status" value="2"/>
</dbReference>
<dbReference type="Gene3D" id="3.30.70.270">
    <property type="match status" value="1"/>
</dbReference>
<organism evidence="4 5">
    <name type="scientific">Alkalispirillum mobile</name>
    <dbReference type="NCBI Taxonomy" id="85925"/>
    <lineage>
        <taxon>Bacteria</taxon>
        <taxon>Pseudomonadati</taxon>
        <taxon>Pseudomonadota</taxon>
        <taxon>Gammaproteobacteria</taxon>
        <taxon>Chromatiales</taxon>
        <taxon>Ectothiorhodospiraceae</taxon>
        <taxon>Alkalispirillum</taxon>
    </lineage>
</organism>
<dbReference type="AlphaFoldDB" id="A0A498CDY6"/>
<keyword evidence="5" id="KW-1185">Reference proteome</keyword>
<evidence type="ECO:0000259" key="3">
    <source>
        <dbReference type="PROSITE" id="PS50113"/>
    </source>
</evidence>
<evidence type="ECO:0000313" key="4">
    <source>
        <dbReference type="EMBL" id="RLK50501.1"/>
    </source>
</evidence>
<evidence type="ECO:0000256" key="1">
    <source>
        <dbReference type="SAM" id="MobiDB-lite"/>
    </source>
</evidence>